<protein>
    <submittedName>
        <fullName evidence="2">Uncharacterized protein</fullName>
    </submittedName>
</protein>
<organism evidence="2 3">
    <name type="scientific">Caldinitratiruptor microaerophilus</name>
    <dbReference type="NCBI Taxonomy" id="671077"/>
    <lineage>
        <taxon>Bacteria</taxon>
        <taxon>Bacillati</taxon>
        <taxon>Bacillota</taxon>
        <taxon>Clostridia</taxon>
        <taxon>Eubacteriales</taxon>
        <taxon>Symbiobacteriaceae</taxon>
        <taxon>Caldinitratiruptor</taxon>
    </lineage>
</organism>
<keyword evidence="1" id="KW-1133">Transmembrane helix</keyword>
<dbReference type="Proteomes" id="UP001163687">
    <property type="component" value="Chromosome"/>
</dbReference>
<evidence type="ECO:0000256" key="1">
    <source>
        <dbReference type="SAM" id="Phobius"/>
    </source>
</evidence>
<sequence length="69" mass="7914">MESLNAQVARLDQRVEDLERWQNQQNGALYRLEERVITVERRINQLGWGIAATLGGVILDLLLRVKGVK</sequence>
<dbReference type="EMBL" id="AP025628">
    <property type="protein sequence ID" value="BDG61937.1"/>
    <property type="molecule type" value="Genomic_DNA"/>
</dbReference>
<dbReference type="KEGG" id="cmic:caldi_30270"/>
<accession>A0AA35CMJ1</accession>
<dbReference type="AlphaFoldDB" id="A0AA35CMJ1"/>
<keyword evidence="1" id="KW-0472">Membrane</keyword>
<proteinExistence type="predicted"/>
<evidence type="ECO:0000313" key="3">
    <source>
        <dbReference type="Proteomes" id="UP001163687"/>
    </source>
</evidence>
<evidence type="ECO:0000313" key="2">
    <source>
        <dbReference type="EMBL" id="BDG61937.1"/>
    </source>
</evidence>
<keyword evidence="3" id="KW-1185">Reference proteome</keyword>
<name>A0AA35CMJ1_9FIRM</name>
<reference evidence="2" key="1">
    <citation type="submission" date="2022-03" db="EMBL/GenBank/DDBJ databases">
        <title>Complete genome sequence of Caldinitratiruptor microaerophilus.</title>
        <authorList>
            <person name="Mukaiyama R."/>
            <person name="Nishiyama T."/>
            <person name="Ueda K."/>
        </authorList>
    </citation>
    <scope>NUCLEOTIDE SEQUENCE</scope>
    <source>
        <strain evidence="2">JCM 16183</strain>
    </source>
</reference>
<dbReference type="RefSeq" id="WP_264842566.1">
    <property type="nucleotide sequence ID" value="NZ_AP025628.1"/>
</dbReference>
<keyword evidence="1" id="KW-0812">Transmembrane</keyword>
<feature type="transmembrane region" description="Helical" evidence="1">
    <location>
        <begin position="46"/>
        <end position="63"/>
    </location>
</feature>
<gene>
    <name evidence="2" type="ORF">caldi_30270</name>
</gene>
<dbReference type="Gene3D" id="1.20.1270.70">
    <property type="entry name" value="Designed single chain three-helix bundle"/>
    <property type="match status" value="1"/>
</dbReference>